<proteinExistence type="predicted"/>
<evidence type="ECO:0000313" key="1">
    <source>
        <dbReference type="EMBL" id="OCX67508.1"/>
    </source>
</evidence>
<dbReference type="GeneID" id="60698013"/>
<reference evidence="1 2" key="1">
    <citation type="journal article" date="2016" name="Int. J. Mol. Sci.">
        <title>Comparative genomics of the extreme acidophile Acidithiobacillus thiooxidans reveals intraspecific divergence and niche adaptation.</title>
        <authorList>
            <person name="Zhang X."/>
            <person name="Feng X."/>
            <person name="Tao J."/>
            <person name="Ma L."/>
            <person name="Xiao Y."/>
            <person name="Liang Y."/>
            <person name="Liu X."/>
            <person name="Yin H."/>
        </authorList>
    </citation>
    <scope>NUCLEOTIDE SEQUENCE [LARGE SCALE GENOMIC DNA]</scope>
    <source>
        <strain evidence="1 2">A02</strain>
    </source>
</reference>
<accession>A0A1C2HUR9</accession>
<organism evidence="1 2">
    <name type="scientific">Acidithiobacillus thiooxidans</name>
    <name type="common">Thiobacillus thiooxidans</name>
    <dbReference type="NCBI Taxonomy" id="930"/>
    <lineage>
        <taxon>Bacteria</taxon>
        <taxon>Pseudomonadati</taxon>
        <taxon>Pseudomonadota</taxon>
        <taxon>Acidithiobacillia</taxon>
        <taxon>Acidithiobacillales</taxon>
        <taxon>Acidithiobacillaceae</taxon>
        <taxon>Acidithiobacillus</taxon>
    </lineage>
</organism>
<dbReference type="STRING" id="930.GCA_002079865_00429"/>
<protein>
    <submittedName>
        <fullName evidence="1">Uncharacterized protein</fullName>
    </submittedName>
</protein>
<name>A0A1C2HUR9_ACITH</name>
<dbReference type="RefSeq" id="WP_024894186.1">
    <property type="nucleotide sequence ID" value="NZ_LWSA01000348.1"/>
</dbReference>
<gene>
    <name evidence="1" type="ORF">A6P07_19965</name>
</gene>
<evidence type="ECO:0000313" key="2">
    <source>
        <dbReference type="Proteomes" id="UP000094893"/>
    </source>
</evidence>
<dbReference type="Proteomes" id="UP000094893">
    <property type="component" value="Unassembled WGS sequence"/>
</dbReference>
<comment type="caution">
    <text evidence="1">The sequence shown here is derived from an EMBL/GenBank/DDBJ whole genome shotgun (WGS) entry which is preliminary data.</text>
</comment>
<dbReference type="EMBL" id="LWSA01000348">
    <property type="protein sequence ID" value="OCX67508.1"/>
    <property type="molecule type" value="Genomic_DNA"/>
</dbReference>
<sequence>MNQALDQVEISGEKLFCDALGVTTLSGKRYFTVASLIGRRSAMDYALPSIHKGDAIRYEKNLFFSIGPQRYMGKKGTLSDGILKTLIIPNQHLQIHNEEQDKKDEKDAENKMLSDIKTVFWYGEQDNTEDLLWNTLRQSPVPVLDTWKKPIIQILRDVSAIDELCAQNGAKASGQERIIPIDFVIGNTQWGGFSLHVSDDDMASAVQFLLRSKRIAA</sequence>
<dbReference type="AlphaFoldDB" id="A0A1C2HUR9"/>